<dbReference type="OrthoDB" id="2355984at2759"/>
<proteinExistence type="predicted"/>
<feature type="compositionally biased region" description="Basic and acidic residues" evidence="1">
    <location>
        <begin position="343"/>
        <end position="358"/>
    </location>
</feature>
<organism evidence="2 3">
    <name type="scientific">Exidia glandulosa HHB12029</name>
    <dbReference type="NCBI Taxonomy" id="1314781"/>
    <lineage>
        <taxon>Eukaryota</taxon>
        <taxon>Fungi</taxon>
        <taxon>Dikarya</taxon>
        <taxon>Basidiomycota</taxon>
        <taxon>Agaricomycotina</taxon>
        <taxon>Agaricomycetes</taxon>
        <taxon>Auriculariales</taxon>
        <taxon>Exidiaceae</taxon>
        <taxon>Exidia</taxon>
    </lineage>
</organism>
<accession>A0A165QSX0</accession>
<protein>
    <recommendedName>
        <fullName evidence="4">C3H1-type domain-containing protein</fullName>
    </recommendedName>
</protein>
<dbReference type="InParanoid" id="A0A165QSX0"/>
<feature type="region of interest" description="Disordered" evidence="1">
    <location>
        <begin position="79"/>
        <end position="110"/>
    </location>
</feature>
<reference evidence="2 3" key="1">
    <citation type="journal article" date="2016" name="Mol. Biol. Evol.">
        <title>Comparative Genomics of Early-Diverging Mushroom-Forming Fungi Provides Insights into the Origins of Lignocellulose Decay Capabilities.</title>
        <authorList>
            <person name="Nagy L.G."/>
            <person name="Riley R."/>
            <person name="Tritt A."/>
            <person name="Adam C."/>
            <person name="Daum C."/>
            <person name="Floudas D."/>
            <person name="Sun H."/>
            <person name="Yadav J.S."/>
            <person name="Pangilinan J."/>
            <person name="Larsson K.H."/>
            <person name="Matsuura K."/>
            <person name="Barry K."/>
            <person name="Labutti K."/>
            <person name="Kuo R."/>
            <person name="Ohm R.A."/>
            <person name="Bhattacharya S.S."/>
            <person name="Shirouzu T."/>
            <person name="Yoshinaga Y."/>
            <person name="Martin F.M."/>
            <person name="Grigoriev I.V."/>
            <person name="Hibbett D.S."/>
        </authorList>
    </citation>
    <scope>NUCLEOTIDE SEQUENCE [LARGE SCALE GENOMIC DNA]</scope>
    <source>
        <strain evidence="2 3">HHB12029</strain>
    </source>
</reference>
<dbReference type="STRING" id="1314781.A0A165QSX0"/>
<evidence type="ECO:0000313" key="2">
    <source>
        <dbReference type="EMBL" id="KZW04027.1"/>
    </source>
</evidence>
<keyword evidence="3" id="KW-1185">Reference proteome</keyword>
<evidence type="ECO:0000313" key="3">
    <source>
        <dbReference type="Proteomes" id="UP000077266"/>
    </source>
</evidence>
<sequence>MPDGGPSGTTVPSTLLDPASEVGKKCHSIVEQVRDGKLRVAEAFRQIGEELPYELSDDERNAAMDSYFRILSKHELSRDAAAKRARPVPGTGGDKDPEPAEEDEPEPKRARGSLEDFLASAPWVVQQELSGKKLNASLEATANIIFHATRNLSQVKASLIGPGKPPFPDSEWTAMLQGRSVNFDNVLSNLYGSLGDEKHTQLNSELELVQKGASSSATRKVATFGEWHAAFNPYRNAVEYIFPHRSRELREYGRYIDGLFIALGDSPATHRRVVDFDKAIRTLVATRGDIELTDFTDLEYRRIEIQYIHGSGVGSGSGASSSNTTSKSKPSKSSKPGQSSTEPCRRFNRDEPHPADSCRYKHVCESCGAVGVPATKCKCSAAKRA</sequence>
<feature type="compositionally biased region" description="Low complexity" evidence="1">
    <location>
        <begin position="318"/>
        <end position="340"/>
    </location>
</feature>
<gene>
    <name evidence="2" type="ORF">EXIGLDRAFT_758334</name>
</gene>
<evidence type="ECO:0008006" key="4">
    <source>
        <dbReference type="Google" id="ProtNLM"/>
    </source>
</evidence>
<evidence type="ECO:0000256" key="1">
    <source>
        <dbReference type="SAM" id="MobiDB-lite"/>
    </source>
</evidence>
<dbReference type="AlphaFoldDB" id="A0A165QSX0"/>
<feature type="region of interest" description="Disordered" evidence="1">
    <location>
        <begin position="1"/>
        <end position="21"/>
    </location>
</feature>
<dbReference type="Proteomes" id="UP000077266">
    <property type="component" value="Unassembled WGS sequence"/>
</dbReference>
<feature type="region of interest" description="Disordered" evidence="1">
    <location>
        <begin position="313"/>
        <end position="358"/>
    </location>
</feature>
<name>A0A165QSX0_EXIGL</name>
<dbReference type="EMBL" id="KV425882">
    <property type="protein sequence ID" value="KZW04027.1"/>
    <property type="molecule type" value="Genomic_DNA"/>
</dbReference>